<organism evidence="2 3">
    <name type="scientific">Variovorax humicola</name>
    <dbReference type="NCBI Taxonomy" id="1769758"/>
    <lineage>
        <taxon>Bacteria</taxon>
        <taxon>Pseudomonadati</taxon>
        <taxon>Pseudomonadota</taxon>
        <taxon>Betaproteobacteria</taxon>
        <taxon>Burkholderiales</taxon>
        <taxon>Comamonadaceae</taxon>
        <taxon>Variovorax</taxon>
    </lineage>
</organism>
<evidence type="ECO:0000313" key="2">
    <source>
        <dbReference type="EMBL" id="MEJ8822889.1"/>
    </source>
</evidence>
<dbReference type="PROSITE" id="PS51725">
    <property type="entry name" value="ABM"/>
    <property type="match status" value="1"/>
</dbReference>
<sequence length="101" mass="10761">MILVTGAIVATAATFDEALKLSLEHVDRSRAEPGCISHAVFRDTGNPWRLVFFEQWADAAALKAHFVVPASRAFAKAVGALAAELPTIQIYNAEVVAPASL</sequence>
<proteinExistence type="predicted"/>
<keyword evidence="2" id="KW-0560">Oxidoreductase</keyword>
<dbReference type="Pfam" id="PF03992">
    <property type="entry name" value="ABM"/>
    <property type="match status" value="1"/>
</dbReference>
<name>A0ABU8W075_9BURK</name>
<evidence type="ECO:0000259" key="1">
    <source>
        <dbReference type="PROSITE" id="PS51725"/>
    </source>
</evidence>
<dbReference type="EC" id="1.-.-.-" evidence="2"/>
<dbReference type="InterPro" id="IPR050744">
    <property type="entry name" value="AI-2_Isomerase_LsrG"/>
</dbReference>
<dbReference type="PANTHER" id="PTHR33336">
    <property type="entry name" value="QUINOL MONOOXYGENASE YGIN-RELATED"/>
    <property type="match status" value="1"/>
</dbReference>
<dbReference type="SUPFAM" id="SSF54909">
    <property type="entry name" value="Dimeric alpha+beta barrel"/>
    <property type="match status" value="1"/>
</dbReference>
<dbReference type="InterPro" id="IPR011008">
    <property type="entry name" value="Dimeric_a/b-barrel"/>
</dbReference>
<comment type="caution">
    <text evidence="2">The sequence shown here is derived from an EMBL/GenBank/DDBJ whole genome shotgun (WGS) entry which is preliminary data.</text>
</comment>
<feature type="domain" description="ABM" evidence="1">
    <location>
        <begin position="2"/>
        <end position="90"/>
    </location>
</feature>
<dbReference type="Proteomes" id="UP001363010">
    <property type="component" value="Unassembled WGS sequence"/>
</dbReference>
<dbReference type="EMBL" id="JBBKZV010000006">
    <property type="protein sequence ID" value="MEJ8822889.1"/>
    <property type="molecule type" value="Genomic_DNA"/>
</dbReference>
<reference evidence="2 3" key="1">
    <citation type="submission" date="2024-03" db="EMBL/GenBank/DDBJ databases">
        <title>Novel species of the genus Variovorax.</title>
        <authorList>
            <person name="Liu Q."/>
            <person name="Xin Y.-H."/>
        </authorList>
    </citation>
    <scope>NUCLEOTIDE SEQUENCE [LARGE SCALE GENOMIC DNA]</scope>
    <source>
        <strain evidence="2 3">KACC 18501</strain>
    </source>
</reference>
<accession>A0ABU8W075</accession>
<dbReference type="RefSeq" id="WP_340363933.1">
    <property type="nucleotide sequence ID" value="NZ_JBBKZV010000006.1"/>
</dbReference>
<dbReference type="GO" id="GO:0004497">
    <property type="term" value="F:monooxygenase activity"/>
    <property type="evidence" value="ECO:0007669"/>
    <property type="project" value="UniProtKB-KW"/>
</dbReference>
<protein>
    <submittedName>
        <fullName evidence="2">Quinol monooxygenase</fullName>
        <ecNumber evidence="2">1.-.-.-</ecNumber>
    </submittedName>
</protein>
<keyword evidence="2" id="KW-0503">Monooxygenase</keyword>
<evidence type="ECO:0000313" key="3">
    <source>
        <dbReference type="Proteomes" id="UP001363010"/>
    </source>
</evidence>
<keyword evidence="3" id="KW-1185">Reference proteome</keyword>
<dbReference type="PANTHER" id="PTHR33336:SF15">
    <property type="entry name" value="ABM DOMAIN-CONTAINING PROTEIN"/>
    <property type="match status" value="1"/>
</dbReference>
<dbReference type="Gene3D" id="3.30.70.100">
    <property type="match status" value="1"/>
</dbReference>
<gene>
    <name evidence="2" type="ORF">WKW80_12750</name>
</gene>
<dbReference type="InterPro" id="IPR007138">
    <property type="entry name" value="ABM_dom"/>
</dbReference>